<dbReference type="Proteomes" id="UP000314294">
    <property type="component" value="Unassembled WGS sequence"/>
</dbReference>
<comment type="caution">
    <text evidence="2">The sequence shown here is derived from an EMBL/GenBank/DDBJ whole genome shotgun (WGS) entry which is preliminary data.</text>
</comment>
<keyword evidence="3" id="KW-1185">Reference proteome</keyword>
<name>A0A4Z2J9D4_9TELE</name>
<feature type="region of interest" description="Disordered" evidence="1">
    <location>
        <begin position="252"/>
        <end position="276"/>
    </location>
</feature>
<gene>
    <name evidence="2" type="ORF">EYF80_003012</name>
</gene>
<evidence type="ECO:0000313" key="2">
    <source>
        <dbReference type="EMBL" id="TNN86829.1"/>
    </source>
</evidence>
<dbReference type="AlphaFoldDB" id="A0A4Z2J9D4"/>
<organism evidence="2 3">
    <name type="scientific">Liparis tanakae</name>
    <name type="common">Tanaka's snailfish</name>
    <dbReference type="NCBI Taxonomy" id="230148"/>
    <lineage>
        <taxon>Eukaryota</taxon>
        <taxon>Metazoa</taxon>
        <taxon>Chordata</taxon>
        <taxon>Craniata</taxon>
        <taxon>Vertebrata</taxon>
        <taxon>Euteleostomi</taxon>
        <taxon>Actinopterygii</taxon>
        <taxon>Neopterygii</taxon>
        <taxon>Teleostei</taxon>
        <taxon>Neoteleostei</taxon>
        <taxon>Acanthomorphata</taxon>
        <taxon>Eupercaria</taxon>
        <taxon>Perciformes</taxon>
        <taxon>Cottioidei</taxon>
        <taxon>Cottales</taxon>
        <taxon>Liparidae</taxon>
        <taxon>Liparis</taxon>
    </lineage>
</organism>
<evidence type="ECO:0000256" key="1">
    <source>
        <dbReference type="SAM" id="MobiDB-lite"/>
    </source>
</evidence>
<reference evidence="2 3" key="1">
    <citation type="submission" date="2019-03" db="EMBL/GenBank/DDBJ databases">
        <title>First draft genome of Liparis tanakae, snailfish: a comprehensive survey of snailfish specific genes.</title>
        <authorList>
            <person name="Kim W."/>
            <person name="Song I."/>
            <person name="Jeong J.-H."/>
            <person name="Kim D."/>
            <person name="Kim S."/>
            <person name="Ryu S."/>
            <person name="Song J.Y."/>
            <person name="Lee S.K."/>
        </authorList>
    </citation>
    <scope>NUCLEOTIDE SEQUENCE [LARGE SCALE GENOMIC DNA]</scope>
    <source>
        <tissue evidence="2">Muscle</tissue>
    </source>
</reference>
<sequence length="276" mass="29285">MMKCRESDPWQGLFKEQPLGNGGSTAWQHAGGLISPLLKGQIQKAQPEEKAMQDVFHSFSITFLSGELPPSPFVAGAEAKALPSGCSRCLICMLNISTSSHSFKRPQLGPLTVFNSLAEVSLLPGAGGGLKRERPGMREHNVALPTRREEGMFSVAAVLWPVIVCKVDPAVGGRAPLVAAMAARLGPDPGGYNGAVENVLSVDGGAACGGRKECGDRGHPQRDCDTHFTGCRNTEDIDCKRSIPTVARAHLLTGGNDTDGEHGTRPGVPFNTKEEY</sequence>
<accession>A0A4Z2J9D4</accession>
<proteinExistence type="predicted"/>
<protein>
    <submittedName>
        <fullName evidence="2">Uncharacterized protein</fullName>
    </submittedName>
</protein>
<evidence type="ECO:0000313" key="3">
    <source>
        <dbReference type="Proteomes" id="UP000314294"/>
    </source>
</evidence>
<dbReference type="EMBL" id="SRLO01000013">
    <property type="protein sequence ID" value="TNN86829.1"/>
    <property type="molecule type" value="Genomic_DNA"/>
</dbReference>